<name>C4GG93_9NEIS</name>
<proteinExistence type="predicted"/>
<organism evidence="1 2">
    <name type="scientific">Kingella oralis ATCC 51147</name>
    <dbReference type="NCBI Taxonomy" id="629741"/>
    <lineage>
        <taxon>Bacteria</taxon>
        <taxon>Pseudomonadati</taxon>
        <taxon>Pseudomonadota</taxon>
        <taxon>Betaproteobacteria</taxon>
        <taxon>Neisseriales</taxon>
        <taxon>Neisseriaceae</taxon>
        <taxon>Kingella</taxon>
    </lineage>
</organism>
<evidence type="ECO:0000313" key="2">
    <source>
        <dbReference type="Proteomes" id="UP000003009"/>
    </source>
</evidence>
<keyword evidence="2" id="KW-1185">Reference proteome</keyword>
<sequence length="42" mass="4798">MLCSTGLYRLKKCRRVTDAPSVADFATVFNQFVGRAFMPDKR</sequence>
<gene>
    <name evidence="1" type="ORF">GCWU000324_01160</name>
</gene>
<protein>
    <submittedName>
        <fullName evidence="1">Uncharacterized protein</fullName>
    </submittedName>
</protein>
<reference evidence="1" key="1">
    <citation type="submission" date="2009-04" db="EMBL/GenBank/DDBJ databases">
        <authorList>
            <person name="Weinstock G."/>
            <person name="Sodergren E."/>
            <person name="Clifton S."/>
            <person name="Fulton L."/>
            <person name="Fulton B."/>
            <person name="Courtney L."/>
            <person name="Fronick C."/>
            <person name="Harrison M."/>
            <person name="Strong C."/>
            <person name="Farmer C."/>
            <person name="Delahaunty K."/>
            <person name="Markovic C."/>
            <person name="Hall O."/>
            <person name="Minx P."/>
            <person name="Tomlinson C."/>
            <person name="Mitreva M."/>
            <person name="Nelson J."/>
            <person name="Hou S."/>
            <person name="Wollam A."/>
            <person name="Pepin K.H."/>
            <person name="Johnson M."/>
            <person name="Bhonagiri V."/>
            <person name="Nash W.E."/>
            <person name="Warren W."/>
            <person name="Chinwalla A."/>
            <person name="Mardis E.R."/>
            <person name="Wilson R.K."/>
        </authorList>
    </citation>
    <scope>NUCLEOTIDE SEQUENCE [LARGE SCALE GENOMIC DNA]</scope>
    <source>
        <strain evidence="1">ATCC 51147</strain>
    </source>
</reference>
<evidence type="ECO:0000313" key="1">
    <source>
        <dbReference type="EMBL" id="EEP69248.1"/>
    </source>
</evidence>
<dbReference type="HOGENOM" id="CLU_3252804_0_0_4"/>
<accession>C4GG93</accession>
<dbReference type="EMBL" id="ACJW02000002">
    <property type="protein sequence ID" value="EEP69248.1"/>
    <property type="molecule type" value="Genomic_DNA"/>
</dbReference>
<dbReference type="Proteomes" id="UP000003009">
    <property type="component" value="Unassembled WGS sequence"/>
</dbReference>
<dbReference type="AlphaFoldDB" id="C4GG93"/>
<comment type="caution">
    <text evidence="1">The sequence shown here is derived from an EMBL/GenBank/DDBJ whole genome shotgun (WGS) entry which is preliminary data.</text>
</comment>